<gene>
    <name evidence="1" type="ORF">BZB76_5372</name>
</gene>
<reference evidence="1 2" key="1">
    <citation type="submission" date="2018-10" db="EMBL/GenBank/DDBJ databases">
        <title>Genomic Encyclopedia of Archaeal and Bacterial Type Strains, Phase II (KMG-II): from individual species to whole genera.</title>
        <authorList>
            <person name="Goeker M."/>
        </authorList>
    </citation>
    <scope>NUCLEOTIDE SEQUENCE [LARGE SCALE GENOMIC DNA]</scope>
    <source>
        <strain evidence="1 2">DSM 43383</strain>
    </source>
</reference>
<name>A0A495QG51_9ACTN</name>
<evidence type="ECO:0000313" key="1">
    <source>
        <dbReference type="EMBL" id="RKS70892.1"/>
    </source>
</evidence>
<evidence type="ECO:0000313" key="2">
    <source>
        <dbReference type="Proteomes" id="UP000274601"/>
    </source>
</evidence>
<sequence>MRRKIATLLALTAVALGSWTSLNVTLAMAR</sequence>
<dbReference type="EMBL" id="RBWU01000006">
    <property type="protein sequence ID" value="RKS70892.1"/>
    <property type="molecule type" value="Genomic_DNA"/>
</dbReference>
<protein>
    <submittedName>
        <fullName evidence="1">Uncharacterized protein</fullName>
    </submittedName>
</protein>
<organism evidence="1 2">
    <name type="scientific">Actinomadura pelletieri DSM 43383</name>
    <dbReference type="NCBI Taxonomy" id="1120940"/>
    <lineage>
        <taxon>Bacteria</taxon>
        <taxon>Bacillati</taxon>
        <taxon>Actinomycetota</taxon>
        <taxon>Actinomycetes</taxon>
        <taxon>Streptosporangiales</taxon>
        <taxon>Thermomonosporaceae</taxon>
        <taxon>Actinomadura</taxon>
    </lineage>
</organism>
<dbReference type="AlphaFoldDB" id="A0A495QG51"/>
<proteinExistence type="predicted"/>
<keyword evidence="2" id="KW-1185">Reference proteome</keyword>
<comment type="caution">
    <text evidence="1">The sequence shown here is derived from an EMBL/GenBank/DDBJ whole genome shotgun (WGS) entry which is preliminary data.</text>
</comment>
<accession>A0A495QG51</accession>
<dbReference type="Proteomes" id="UP000274601">
    <property type="component" value="Unassembled WGS sequence"/>
</dbReference>